<evidence type="ECO:0000256" key="1">
    <source>
        <dbReference type="ARBA" id="ARBA00010688"/>
    </source>
</evidence>
<dbReference type="PANTHER" id="PTHR10584:SF166">
    <property type="entry name" value="RIBOKINASE"/>
    <property type="match status" value="1"/>
</dbReference>
<evidence type="ECO:0000313" key="6">
    <source>
        <dbReference type="EMBL" id="OUQ11780.1"/>
    </source>
</evidence>
<organism evidence="6 7">
    <name type="scientific">Enterococcus cecorum</name>
    <dbReference type="NCBI Taxonomy" id="44008"/>
    <lineage>
        <taxon>Bacteria</taxon>
        <taxon>Bacillati</taxon>
        <taxon>Bacillota</taxon>
        <taxon>Bacilli</taxon>
        <taxon>Lactobacillales</taxon>
        <taxon>Enterococcaceae</taxon>
        <taxon>Enterococcus</taxon>
    </lineage>
</organism>
<dbReference type="Proteomes" id="UP000196074">
    <property type="component" value="Unassembled WGS sequence"/>
</dbReference>
<proteinExistence type="inferred from homology"/>
<dbReference type="PANTHER" id="PTHR10584">
    <property type="entry name" value="SUGAR KINASE"/>
    <property type="match status" value="1"/>
</dbReference>
<dbReference type="GO" id="GO:0006796">
    <property type="term" value="P:phosphate-containing compound metabolic process"/>
    <property type="evidence" value="ECO:0007669"/>
    <property type="project" value="UniProtKB-ARBA"/>
</dbReference>
<evidence type="ECO:0000256" key="2">
    <source>
        <dbReference type="ARBA" id="ARBA00022679"/>
    </source>
</evidence>
<accession>A0A1Y4R366</accession>
<dbReference type="InterPro" id="IPR011611">
    <property type="entry name" value="PfkB_dom"/>
</dbReference>
<dbReference type="InterPro" id="IPR029056">
    <property type="entry name" value="Ribokinase-like"/>
</dbReference>
<dbReference type="PRINTS" id="PR00990">
    <property type="entry name" value="RIBOKINASE"/>
</dbReference>
<comment type="similarity">
    <text evidence="1 4">Belongs to the carbohydrate kinase PfkB family.</text>
</comment>
<evidence type="ECO:0000256" key="3">
    <source>
        <dbReference type="ARBA" id="ARBA00022777"/>
    </source>
</evidence>
<reference evidence="7" key="1">
    <citation type="submission" date="2017-04" db="EMBL/GenBank/DDBJ databases">
        <title>Function of individual gut microbiota members based on whole genome sequencing of pure cultures obtained from chicken caecum.</title>
        <authorList>
            <person name="Medvecky M."/>
            <person name="Cejkova D."/>
            <person name="Polansky O."/>
            <person name="Karasova D."/>
            <person name="Kubasova T."/>
            <person name="Cizek A."/>
            <person name="Rychlik I."/>
        </authorList>
    </citation>
    <scope>NUCLEOTIDE SEQUENCE [LARGE SCALE GENOMIC DNA]</scope>
    <source>
        <strain evidence="7">An144</strain>
    </source>
</reference>
<dbReference type="Gene3D" id="3.40.1190.20">
    <property type="match status" value="1"/>
</dbReference>
<dbReference type="InterPro" id="IPR002139">
    <property type="entry name" value="Ribo/fructo_kinase"/>
</dbReference>
<protein>
    <submittedName>
        <fullName evidence="6">Carbohydrate kinase</fullName>
    </submittedName>
</protein>
<evidence type="ECO:0000313" key="7">
    <source>
        <dbReference type="Proteomes" id="UP000196074"/>
    </source>
</evidence>
<dbReference type="GO" id="GO:0005829">
    <property type="term" value="C:cytosol"/>
    <property type="evidence" value="ECO:0007669"/>
    <property type="project" value="TreeGrafter"/>
</dbReference>
<dbReference type="GO" id="GO:0016301">
    <property type="term" value="F:kinase activity"/>
    <property type="evidence" value="ECO:0007669"/>
    <property type="project" value="UniProtKB-KW"/>
</dbReference>
<dbReference type="RefSeq" id="WP_047241966.1">
    <property type="nucleotide sequence ID" value="NZ_LDOW01000007.1"/>
</dbReference>
<gene>
    <name evidence="6" type="ORF">B5E88_00110</name>
</gene>
<dbReference type="InterPro" id="IPR002173">
    <property type="entry name" value="Carboh/pur_kinase_PfkB_CS"/>
</dbReference>
<dbReference type="SUPFAM" id="SSF53613">
    <property type="entry name" value="Ribokinase-like"/>
    <property type="match status" value="1"/>
</dbReference>
<dbReference type="Pfam" id="PF00294">
    <property type="entry name" value="PfkB"/>
    <property type="match status" value="1"/>
</dbReference>
<keyword evidence="2 4" id="KW-0808">Transferase</keyword>
<dbReference type="PROSITE" id="PS00584">
    <property type="entry name" value="PFKB_KINASES_2"/>
    <property type="match status" value="1"/>
</dbReference>
<comment type="caution">
    <text evidence="6">The sequence shown here is derived from an EMBL/GenBank/DDBJ whole genome shotgun (WGS) entry which is preliminary data.</text>
</comment>
<keyword evidence="3 4" id="KW-0418">Kinase</keyword>
<sequence>MSKSLVIGSSVCDCLIYTDVLPSREGDAHISNQKMQIGGCALNVAATLKGLGADFDFLSPVGQGMYGDFVASELAKLQLPIFRVEGENGCCYCFIEADGERTFLSYHGVEYSFQRSWLANFDLDDYAYLYLCGLEVEEETGEELVDALADFKGTIVFCPGPRVCEIPLERIAQLLSYQPLLHLNEQEVYLMSGQQELFAAIESLYAKTHAPVVVTLGSKGVIAYDGEWAECVSEKVEVKDTVGAGDSHVAGMLAGLLADHNLSESLQLANRVAGEVVQVSGALLPKEKYLELRLNET</sequence>
<dbReference type="EMBL" id="NFLC01000001">
    <property type="protein sequence ID" value="OUQ11780.1"/>
    <property type="molecule type" value="Genomic_DNA"/>
</dbReference>
<evidence type="ECO:0000259" key="5">
    <source>
        <dbReference type="Pfam" id="PF00294"/>
    </source>
</evidence>
<evidence type="ECO:0000256" key="4">
    <source>
        <dbReference type="RuleBase" id="RU003704"/>
    </source>
</evidence>
<name>A0A1Y4R366_9ENTE</name>
<feature type="domain" description="Carbohydrate kinase PfkB" evidence="5">
    <location>
        <begin position="1"/>
        <end position="285"/>
    </location>
</feature>
<dbReference type="AlphaFoldDB" id="A0A1Y4R366"/>